<dbReference type="InterPro" id="IPR043380">
    <property type="entry name" value="Gcl-like"/>
</dbReference>
<keyword evidence="1" id="KW-0217">Developmental protein</keyword>
<keyword evidence="3" id="KW-1185">Reference proteome</keyword>
<organism evidence="2 3">
    <name type="scientific">Hucho hucho</name>
    <name type="common">huchen</name>
    <dbReference type="NCBI Taxonomy" id="62062"/>
    <lineage>
        <taxon>Eukaryota</taxon>
        <taxon>Metazoa</taxon>
        <taxon>Chordata</taxon>
        <taxon>Craniata</taxon>
        <taxon>Vertebrata</taxon>
        <taxon>Euteleostomi</taxon>
        <taxon>Actinopterygii</taxon>
        <taxon>Neopterygii</taxon>
        <taxon>Teleostei</taxon>
        <taxon>Protacanthopterygii</taxon>
        <taxon>Salmoniformes</taxon>
        <taxon>Salmonidae</taxon>
        <taxon>Salmoninae</taxon>
        <taxon>Hucho</taxon>
    </lineage>
</organism>
<sequence>MTMGFNFGFDLLVTYTNRFIVFKNTLSQPCGGAVSLQPWRHLAYRLRLASFDNSGKLVCSRSTGYQLLTLEKDQVSPGPQYPVWSMSRALPVGYCVATQRCQKPWSALERFCKLRSPELSFWALKLVYYDQV</sequence>
<dbReference type="Proteomes" id="UP000314982">
    <property type="component" value="Unassembled WGS sequence"/>
</dbReference>
<dbReference type="GO" id="GO:0007281">
    <property type="term" value="P:germ cell development"/>
    <property type="evidence" value="ECO:0007669"/>
    <property type="project" value="InterPro"/>
</dbReference>
<accession>A0A4W5PAA2</accession>
<reference evidence="2" key="3">
    <citation type="submission" date="2025-09" db="UniProtKB">
        <authorList>
            <consortium name="Ensembl"/>
        </authorList>
    </citation>
    <scope>IDENTIFICATION</scope>
</reference>
<dbReference type="PANTHER" id="PTHR23231">
    <property type="entry name" value="GERM CELL-LESS PROTEIN"/>
    <property type="match status" value="1"/>
</dbReference>
<dbReference type="Ensembl" id="ENSHHUT00000059871.1">
    <property type="protein sequence ID" value="ENSHHUP00000057884.1"/>
    <property type="gene ID" value="ENSHHUG00000034476.1"/>
</dbReference>
<dbReference type="PANTHER" id="PTHR23231:SF17">
    <property type="entry name" value="BTB DOMAIN-CONTAINING PROTEIN"/>
    <property type="match status" value="1"/>
</dbReference>
<protein>
    <submittedName>
        <fullName evidence="2">Uncharacterized protein</fullName>
    </submittedName>
</protein>
<reference evidence="2" key="2">
    <citation type="submission" date="2025-08" db="UniProtKB">
        <authorList>
            <consortium name="Ensembl"/>
        </authorList>
    </citation>
    <scope>IDENTIFICATION</scope>
</reference>
<evidence type="ECO:0000313" key="3">
    <source>
        <dbReference type="Proteomes" id="UP000314982"/>
    </source>
</evidence>
<reference evidence="3" key="1">
    <citation type="submission" date="2018-06" db="EMBL/GenBank/DDBJ databases">
        <title>Genome assembly of Danube salmon.</title>
        <authorList>
            <person name="Macqueen D.J."/>
            <person name="Gundappa M.K."/>
        </authorList>
    </citation>
    <scope>NUCLEOTIDE SEQUENCE [LARGE SCALE GENOMIC DNA]</scope>
</reference>
<dbReference type="AlphaFoldDB" id="A0A4W5PAA2"/>
<proteinExistence type="predicted"/>
<evidence type="ECO:0000256" key="1">
    <source>
        <dbReference type="ARBA" id="ARBA00022473"/>
    </source>
</evidence>
<name>A0A4W5PAA2_9TELE</name>
<dbReference type="GeneTree" id="ENSGT00940000156185"/>
<evidence type="ECO:0000313" key="2">
    <source>
        <dbReference type="Ensembl" id="ENSHHUP00000057884.1"/>
    </source>
</evidence>